<proteinExistence type="predicted"/>
<reference evidence="2" key="1">
    <citation type="submission" date="2014-04" db="EMBL/GenBank/DDBJ databases">
        <title>Evolutionary Origins and Diversification of the Mycorrhizal Mutualists.</title>
        <authorList>
            <consortium name="DOE Joint Genome Institute"/>
            <consortium name="Mycorrhizal Genomics Consortium"/>
            <person name="Kohler A."/>
            <person name="Kuo A."/>
            <person name="Nagy L.G."/>
            <person name="Floudas D."/>
            <person name="Copeland A."/>
            <person name="Barry K.W."/>
            <person name="Cichocki N."/>
            <person name="Veneault-Fourrey C."/>
            <person name="LaButti K."/>
            <person name="Lindquist E.A."/>
            <person name="Lipzen A."/>
            <person name="Lundell T."/>
            <person name="Morin E."/>
            <person name="Murat C."/>
            <person name="Riley R."/>
            <person name="Ohm R."/>
            <person name="Sun H."/>
            <person name="Tunlid A."/>
            <person name="Henrissat B."/>
            <person name="Grigoriev I.V."/>
            <person name="Hibbett D.S."/>
            <person name="Martin F."/>
        </authorList>
    </citation>
    <scope>NUCLEOTIDE SEQUENCE [LARGE SCALE GENOMIC DNA]</scope>
    <source>
        <strain evidence="2">FD-334 SS-4</strain>
    </source>
</reference>
<dbReference type="AlphaFoldDB" id="A0A0D2PFR0"/>
<name>A0A0D2PFR0_HYPSF</name>
<gene>
    <name evidence="1" type="ORF">HYPSUDRAFT_89638</name>
</gene>
<protein>
    <submittedName>
        <fullName evidence="1">Uncharacterized protein</fullName>
    </submittedName>
</protein>
<feature type="non-terminal residue" evidence="1">
    <location>
        <position position="122"/>
    </location>
</feature>
<dbReference type="Proteomes" id="UP000054270">
    <property type="component" value="Unassembled WGS sequence"/>
</dbReference>
<dbReference type="EMBL" id="KN817582">
    <property type="protein sequence ID" value="KJA18960.1"/>
    <property type="molecule type" value="Genomic_DNA"/>
</dbReference>
<organism evidence="1 2">
    <name type="scientific">Hypholoma sublateritium (strain FD-334 SS-4)</name>
    <dbReference type="NCBI Taxonomy" id="945553"/>
    <lineage>
        <taxon>Eukaryota</taxon>
        <taxon>Fungi</taxon>
        <taxon>Dikarya</taxon>
        <taxon>Basidiomycota</taxon>
        <taxon>Agaricomycotina</taxon>
        <taxon>Agaricomycetes</taxon>
        <taxon>Agaricomycetidae</taxon>
        <taxon>Agaricales</taxon>
        <taxon>Agaricineae</taxon>
        <taxon>Strophariaceae</taxon>
        <taxon>Hypholoma</taxon>
    </lineage>
</organism>
<accession>A0A0D2PFR0</accession>
<sequence length="122" mass="13377">MPTEQHCARCSLLAPMLGQLLRFRDSRRCALLSSLNGKSRVYAQWGSELCVYAHRRADVRECAVCSHCGVGLSRHVIDAGASYASCLAAFPPRPLVIFCSGRICESRSPPLTLRPEVSRIAS</sequence>
<keyword evidence="2" id="KW-1185">Reference proteome</keyword>
<evidence type="ECO:0000313" key="1">
    <source>
        <dbReference type="EMBL" id="KJA18960.1"/>
    </source>
</evidence>
<evidence type="ECO:0000313" key="2">
    <source>
        <dbReference type="Proteomes" id="UP000054270"/>
    </source>
</evidence>